<proteinExistence type="predicted"/>
<accession>A0ABW0AHX5</accession>
<dbReference type="Proteomes" id="UP001596160">
    <property type="component" value="Unassembled WGS sequence"/>
</dbReference>
<dbReference type="PANTHER" id="PTHR30024:SF21">
    <property type="entry name" value="ABC TRANSPORTER SUBSTRATE-BINDING PROTEIN"/>
    <property type="match status" value="1"/>
</dbReference>
<name>A0ABW0AHX5_9ACTN</name>
<reference evidence="3" key="1">
    <citation type="journal article" date="2019" name="Int. J. Syst. Evol. Microbiol.">
        <title>The Global Catalogue of Microorganisms (GCM) 10K type strain sequencing project: providing services to taxonomists for standard genome sequencing and annotation.</title>
        <authorList>
            <consortium name="The Broad Institute Genomics Platform"/>
            <consortium name="The Broad Institute Genome Sequencing Center for Infectious Disease"/>
            <person name="Wu L."/>
            <person name="Ma J."/>
        </authorList>
    </citation>
    <scope>NUCLEOTIDE SEQUENCE [LARGE SCALE GENOMIC DNA]</scope>
    <source>
        <strain evidence="3">PCU 266</strain>
    </source>
</reference>
<dbReference type="PANTHER" id="PTHR30024">
    <property type="entry name" value="ALIPHATIC SULFONATES-BINDING PROTEIN-RELATED"/>
    <property type="match status" value="1"/>
</dbReference>
<comment type="caution">
    <text evidence="2">The sequence shown here is derived from an EMBL/GenBank/DDBJ whole genome shotgun (WGS) entry which is preliminary data.</text>
</comment>
<dbReference type="SUPFAM" id="SSF53850">
    <property type="entry name" value="Periplasmic binding protein-like II"/>
    <property type="match status" value="1"/>
</dbReference>
<keyword evidence="3" id="KW-1185">Reference proteome</keyword>
<organism evidence="2 3">
    <name type="scientific">Streptomyces amakusaensis</name>
    <dbReference type="NCBI Taxonomy" id="67271"/>
    <lineage>
        <taxon>Bacteria</taxon>
        <taxon>Bacillati</taxon>
        <taxon>Actinomycetota</taxon>
        <taxon>Actinomycetes</taxon>
        <taxon>Kitasatosporales</taxon>
        <taxon>Streptomycetaceae</taxon>
        <taxon>Streptomyces</taxon>
    </lineage>
</organism>
<evidence type="ECO:0000259" key="1">
    <source>
        <dbReference type="Pfam" id="PF09084"/>
    </source>
</evidence>
<dbReference type="InterPro" id="IPR015168">
    <property type="entry name" value="SsuA/THI5"/>
</dbReference>
<dbReference type="Gene3D" id="3.40.190.270">
    <property type="match status" value="1"/>
</dbReference>
<dbReference type="RefSeq" id="WP_344477474.1">
    <property type="nucleotide sequence ID" value="NZ_BAAASB010000008.1"/>
</dbReference>
<feature type="domain" description="SsuA/THI5-like" evidence="1">
    <location>
        <begin position="24"/>
        <end position="253"/>
    </location>
</feature>
<dbReference type="Pfam" id="PF09084">
    <property type="entry name" value="NMT1"/>
    <property type="match status" value="1"/>
</dbReference>
<protein>
    <submittedName>
        <fullName evidence="2">ABC transporter substrate-binding protein</fullName>
    </submittedName>
</protein>
<dbReference type="EMBL" id="JBHSKP010000005">
    <property type="protein sequence ID" value="MFC5152250.1"/>
    <property type="molecule type" value="Genomic_DNA"/>
</dbReference>
<evidence type="ECO:0000313" key="3">
    <source>
        <dbReference type="Proteomes" id="UP001596160"/>
    </source>
</evidence>
<sequence length="347" mass="37331">MTHSALPATLWFTRCPVPTATGIAADLGWLADEFARDGITVASLQNAPATTARDHHYTHALDGLFREGGNVPALWTRSRGEPTRLIGLTWIEERQVVLVAADSPVQEAGDLKGRRLAVPRHPLPIDFWRAMALRGFEGALSTAGLTLDDAVLVDVPADAHAEQWSAELDALRAGTVDAVYAKGATAVEAAARHGARIAVELDDHPDRRSRVNNGTPRPITVRESLLEDRPELVARFLAVLVRAAGWAAGHPDELARVLSRETGAGAAGVAGAYRARGHRDLRIDLSDERLDLLAEQEHALRAHGFLAAPVDVREWAAPEPLRRAAGLAARPATVVTTTDTNTAEDRQ</sequence>
<evidence type="ECO:0000313" key="2">
    <source>
        <dbReference type="EMBL" id="MFC5152250.1"/>
    </source>
</evidence>
<gene>
    <name evidence="2" type="ORF">ACFPRH_10950</name>
</gene>
<dbReference type="Gene3D" id="3.40.190.10">
    <property type="entry name" value="Periplasmic binding protein-like II"/>
    <property type="match status" value="1"/>
</dbReference>